<feature type="region of interest" description="Disordered" evidence="1">
    <location>
        <begin position="38"/>
        <end position="70"/>
    </location>
</feature>
<accession>A0A517Y215</accession>
<evidence type="ECO:0000256" key="2">
    <source>
        <dbReference type="SAM" id="Phobius"/>
    </source>
</evidence>
<dbReference type="OrthoDB" id="274209at2"/>
<feature type="compositionally biased region" description="Pro residues" evidence="1">
    <location>
        <begin position="48"/>
        <end position="66"/>
    </location>
</feature>
<gene>
    <name evidence="3" type="ORF">ETAA1_58100</name>
</gene>
<feature type="transmembrane region" description="Helical" evidence="2">
    <location>
        <begin position="192"/>
        <end position="213"/>
    </location>
</feature>
<reference evidence="3 4" key="1">
    <citation type="submission" date="2019-02" db="EMBL/GenBank/DDBJ databases">
        <title>Deep-cultivation of Planctomycetes and their phenomic and genomic characterization uncovers novel biology.</title>
        <authorList>
            <person name="Wiegand S."/>
            <person name="Jogler M."/>
            <person name="Boedeker C."/>
            <person name="Pinto D."/>
            <person name="Vollmers J."/>
            <person name="Rivas-Marin E."/>
            <person name="Kohn T."/>
            <person name="Peeters S.H."/>
            <person name="Heuer A."/>
            <person name="Rast P."/>
            <person name="Oberbeckmann S."/>
            <person name="Bunk B."/>
            <person name="Jeske O."/>
            <person name="Meyerdierks A."/>
            <person name="Storesund J.E."/>
            <person name="Kallscheuer N."/>
            <person name="Luecker S."/>
            <person name="Lage O.M."/>
            <person name="Pohl T."/>
            <person name="Merkel B.J."/>
            <person name="Hornburger P."/>
            <person name="Mueller R.-W."/>
            <person name="Bruemmer F."/>
            <person name="Labrenz M."/>
            <person name="Spormann A.M."/>
            <person name="Op den Camp H."/>
            <person name="Overmann J."/>
            <person name="Amann R."/>
            <person name="Jetten M.S.M."/>
            <person name="Mascher T."/>
            <person name="Medema M.H."/>
            <person name="Devos D.P."/>
            <person name="Kaster A.-K."/>
            <person name="Ovreas L."/>
            <person name="Rohde M."/>
            <person name="Galperin M.Y."/>
            <person name="Jogler C."/>
        </authorList>
    </citation>
    <scope>NUCLEOTIDE SEQUENCE [LARGE SCALE GENOMIC DNA]</scope>
    <source>
        <strain evidence="3 4">ETA_A1</strain>
    </source>
</reference>
<keyword evidence="2" id="KW-0812">Transmembrane</keyword>
<evidence type="ECO:0000313" key="4">
    <source>
        <dbReference type="Proteomes" id="UP000319576"/>
    </source>
</evidence>
<evidence type="ECO:0000313" key="3">
    <source>
        <dbReference type="EMBL" id="QDU23802.1"/>
    </source>
</evidence>
<organism evidence="3 4">
    <name type="scientific">Urbifossiella limnaea</name>
    <dbReference type="NCBI Taxonomy" id="2528023"/>
    <lineage>
        <taxon>Bacteria</taxon>
        <taxon>Pseudomonadati</taxon>
        <taxon>Planctomycetota</taxon>
        <taxon>Planctomycetia</taxon>
        <taxon>Gemmatales</taxon>
        <taxon>Gemmataceae</taxon>
        <taxon>Urbifossiella</taxon>
    </lineage>
</organism>
<proteinExistence type="predicted"/>
<dbReference type="KEGG" id="uli:ETAA1_58100"/>
<keyword evidence="2" id="KW-0472">Membrane</keyword>
<protein>
    <submittedName>
        <fullName evidence="3">Uncharacterized protein</fullName>
    </submittedName>
</protein>
<name>A0A517Y215_9BACT</name>
<keyword evidence="4" id="KW-1185">Reference proteome</keyword>
<dbReference type="RefSeq" id="WP_145244022.1">
    <property type="nucleotide sequence ID" value="NZ_CP036273.1"/>
</dbReference>
<evidence type="ECO:0000256" key="1">
    <source>
        <dbReference type="SAM" id="MobiDB-lite"/>
    </source>
</evidence>
<dbReference type="EMBL" id="CP036273">
    <property type="protein sequence ID" value="QDU23802.1"/>
    <property type="molecule type" value="Genomic_DNA"/>
</dbReference>
<dbReference type="Proteomes" id="UP000319576">
    <property type="component" value="Chromosome"/>
</dbReference>
<keyword evidence="2" id="KW-1133">Transmembrane helix</keyword>
<sequence>MAIEFNCPHCATPYKLKDELAGKKATCKNPDCRQVITIPAPKATVPPTAAPSPARPKPPARKPPAPKPEDIEAAALAALADAPKEQQPADAPIPMTCAFCDHKWSESRDKAGKNVLCPNPECRERNKVPVPKDEKPKDWRAEDTGPSLRKELFEKPTDVVSSGGGGYVTRKSMEEAGALDHELEPVPLKRRLFYALLVLTPAVALVYGVVWLVGRTKDGREDRLVNDAITQFEKEGQAALPPGEGPLCGALLYTVAGQYALTETEGKEPEKALKDALAHFTKARGELGQAGQKDDAKKGGGAVRYAVGGELALAQLGLGGTDEEVIAGTRYRWVPQAASNRKLRVNEKTTDVHTELQKTLQLVLPADFDSRLALARRLTRELVKKGQVDVARDLPTVLFSTPEQAEAKAVVALEVWRADKASPFPAQAADELKAALAKGQPPAPFPASAVVLWKAVGTEKAPTLGVDGKLPAPTATLTDNARAVVVGLALLDGRGEDAAEAARRTGPLHARMRAAIQIGEWTGDPGAALDAVMSQVVVPAGKKPPDPAPPPALLLRLSQLAAAAGKADAAKQLADAIPDEGLKAWAKADALRLAAAPSSPLDESAFEAPVDAAKQRAGHAWGRFWVARHNARLSGDRSKEEKAVKGWPGGAVGPLGLAGIALGLRER</sequence>
<dbReference type="AlphaFoldDB" id="A0A517Y215"/>